<dbReference type="KEGG" id="hhw:NCTC503_02152"/>
<dbReference type="InterPro" id="IPR001242">
    <property type="entry name" value="Condensation_dom"/>
</dbReference>
<dbReference type="Gene3D" id="1.10.1200.10">
    <property type="entry name" value="ACP-like"/>
    <property type="match status" value="1"/>
</dbReference>
<dbReference type="Gene3D" id="3.30.559.30">
    <property type="entry name" value="Nonribosomal peptide synthetase, condensation domain"/>
    <property type="match status" value="1"/>
</dbReference>
<dbReference type="InterPro" id="IPR023213">
    <property type="entry name" value="CAT-like_dom_sf"/>
</dbReference>
<dbReference type="Proteomes" id="UP000308489">
    <property type="component" value="Chromosome 1"/>
</dbReference>
<dbReference type="Pfam" id="PF00501">
    <property type="entry name" value="AMP-binding"/>
    <property type="match status" value="1"/>
</dbReference>
<proteinExistence type="predicted"/>
<name>A0A4U9RQ61_HATHI</name>
<dbReference type="RefSeq" id="WP_171012049.1">
    <property type="nucleotide sequence ID" value="NZ_CBCRUQ010000013.1"/>
</dbReference>
<dbReference type="InterPro" id="IPR010071">
    <property type="entry name" value="AA_adenyl_dom"/>
</dbReference>
<dbReference type="Pfam" id="PF00668">
    <property type="entry name" value="Condensation"/>
    <property type="match status" value="1"/>
</dbReference>
<dbReference type="PANTHER" id="PTHR45527:SF1">
    <property type="entry name" value="FATTY ACID SYNTHASE"/>
    <property type="match status" value="1"/>
</dbReference>
<accession>A0A4U9RQ61</accession>
<dbReference type="PANTHER" id="PTHR45527">
    <property type="entry name" value="NONRIBOSOMAL PEPTIDE SYNTHETASE"/>
    <property type="match status" value="1"/>
</dbReference>
<dbReference type="PROSITE" id="PS50075">
    <property type="entry name" value="CARRIER"/>
    <property type="match status" value="1"/>
</dbReference>
<dbReference type="GO" id="GO:0043041">
    <property type="term" value="P:amino acid activation for nonribosomal peptide biosynthetic process"/>
    <property type="evidence" value="ECO:0007669"/>
    <property type="project" value="TreeGrafter"/>
</dbReference>
<dbReference type="NCBIfam" id="TIGR01733">
    <property type="entry name" value="AA-adenyl-dom"/>
    <property type="match status" value="1"/>
</dbReference>
<dbReference type="CDD" id="cd05930">
    <property type="entry name" value="A_NRPS"/>
    <property type="match status" value="1"/>
</dbReference>
<gene>
    <name evidence="3" type="primary">srfAA</name>
    <name evidence="3" type="ORF">NCTC503_02152</name>
</gene>
<organism evidence="3 4">
    <name type="scientific">Hathewaya histolytica</name>
    <name type="common">Clostridium histolyticum</name>
    <dbReference type="NCBI Taxonomy" id="1498"/>
    <lineage>
        <taxon>Bacteria</taxon>
        <taxon>Bacillati</taxon>
        <taxon>Bacillota</taxon>
        <taxon>Clostridia</taxon>
        <taxon>Eubacteriales</taxon>
        <taxon>Clostridiaceae</taxon>
        <taxon>Hathewaya</taxon>
    </lineage>
</organism>
<dbReference type="AlphaFoldDB" id="A0A4U9RQ61"/>
<dbReference type="GO" id="GO:0008610">
    <property type="term" value="P:lipid biosynthetic process"/>
    <property type="evidence" value="ECO:0007669"/>
    <property type="project" value="UniProtKB-ARBA"/>
</dbReference>
<keyword evidence="4" id="KW-1185">Reference proteome</keyword>
<dbReference type="Pfam" id="PF00550">
    <property type="entry name" value="PP-binding"/>
    <property type="match status" value="1"/>
</dbReference>
<dbReference type="Gene3D" id="3.30.559.10">
    <property type="entry name" value="Chloramphenicol acetyltransferase-like domain"/>
    <property type="match status" value="1"/>
</dbReference>
<evidence type="ECO:0000256" key="1">
    <source>
        <dbReference type="ARBA" id="ARBA00001957"/>
    </source>
</evidence>
<dbReference type="InterPro" id="IPR020845">
    <property type="entry name" value="AMP-binding_CS"/>
</dbReference>
<dbReference type="InterPro" id="IPR000873">
    <property type="entry name" value="AMP-dep_synth/lig_dom"/>
</dbReference>
<feature type="domain" description="Carrier" evidence="2">
    <location>
        <begin position="543"/>
        <end position="618"/>
    </location>
</feature>
<dbReference type="EMBL" id="LR590481">
    <property type="protein sequence ID" value="VTQ93641.1"/>
    <property type="molecule type" value="Genomic_DNA"/>
</dbReference>
<dbReference type="GO" id="GO:0044550">
    <property type="term" value="P:secondary metabolite biosynthetic process"/>
    <property type="evidence" value="ECO:0007669"/>
    <property type="project" value="TreeGrafter"/>
</dbReference>
<comment type="cofactor">
    <cofactor evidence="1">
        <name>pantetheine 4'-phosphate</name>
        <dbReference type="ChEBI" id="CHEBI:47942"/>
    </cofactor>
</comment>
<evidence type="ECO:0000259" key="2">
    <source>
        <dbReference type="PROSITE" id="PS50075"/>
    </source>
</evidence>
<dbReference type="FunFam" id="3.40.50.980:FF:000001">
    <property type="entry name" value="Non-ribosomal peptide synthetase"/>
    <property type="match status" value="1"/>
</dbReference>
<dbReference type="SUPFAM" id="SSF56801">
    <property type="entry name" value="Acetyl-CoA synthetase-like"/>
    <property type="match status" value="1"/>
</dbReference>
<dbReference type="InterPro" id="IPR045851">
    <property type="entry name" value="AMP-bd_C_sf"/>
</dbReference>
<dbReference type="GO" id="GO:0005737">
    <property type="term" value="C:cytoplasm"/>
    <property type="evidence" value="ECO:0007669"/>
    <property type="project" value="TreeGrafter"/>
</dbReference>
<dbReference type="PROSITE" id="PS00455">
    <property type="entry name" value="AMP_BINDING"/>
    <property type="match status" value="1"/>
</dbReference>
<sequence length="1060" mass="123743">MDNFLLNQEKYCNNDFLNEFNRNSVIYDTKLTLIDLFKNAVTLYGNDIALRDINGSLTYLELDRKSDCIAMNILRNNLVMPEVIAINMKRSKEYIVTMLGILKAGAAYMPLDEIYPEERIRYMMENSNTTMVIVDSKEKIYTDNAIKYYPYLEISYIRNEEEKVNISSKLSSQSNAYVMYTSGSTGKPKGIIITHQNLVSLFYACQKDILDIHNQVRLNFAVIAPFVFDISQAMVYLSLFHGNVLHVTPNECKKHGQALIEYYNKYNIHISDVTPSHLRLIADYLESEPLNYLCVKHLITIGETLPLNLAKRIVKLALDKDFILTNTYGPTECTILVTKYKVNKRIIEDLQNVHIGTPIGNSKIYILDDKKEICPIGVEGEIYISGDCVGKGYINNDKLTKQIFTCDIFDGSKTMYASGDIGKWTIDGNIEYIGRKDKQIKINGHRVELEEIQYRIEMYPGVKEAKVLVDKSNSLERIVAYFIVIKPIEIDQLLKYIKKHLPYYMIPSHITQIETFPYNNNGKIDERKLLTYNTKSTYSYLDQNYSHNQRQILKICANILGKSYITLNDNFFELGGSSIDLLMFSIEVNKYFKVKVFIHKLYAAKNIGEFVTYIEELKDKSINKVSVAIKSQDKTKYINVLQGQKIILDKESKLVKKGIKHTQYEGITLIYIVKVNKYINYDRLKSAVTLVIDKHGILRTTFTKEKNKYYMKEHTHSIDYIRRIDITESCPTEDYKNYLNTLEMNHLPLFEVILLEKKEQQKILINVHHAIIDFISISILLKEIFRAYEEGCLEEIDTSYFDYIQRCNMKKNINNNEFWKNAIENRDGITYIPADIEGEDYFCYEFINIPVEIQKYIELLSRTYNVSEYNILLGIFGLLVSIYTKRKDIIIGTYIPGRDYDTHSETIGMFTVAVPIRMYIDYDNTFNKCIDNLKSYLIKVFENQDITLSEIYKNMSFEEVLKGELFTILFNYESMLKNHPCYKEYRVDVNTINYNPDITDKDIYFGIVEETDNLRIELKYNKKNHSKEKMNKFIKDYFNLIKCIAERPDVKIRSILKETQ</sequence>
<reference evidence="3 4" key="1">
    <citation type="submission" date="2019-05" db="EMBL/GenBank/DDBJ databases">
        <authorList>
            <consortium name="Pathogen Informatics"/>
        </authorList>
    </citation>
    <scope>NUCLEOTIDE SEQUENCE [LARGE SCALE GENOMIC DNA]</scope>
    <source>
        <strain evidence="3 4">NCTC503</strain>
    </source>
</reference>
<dbReference type="SUPFAM" id="SSF52777">
    <property type="entry name" value="CoA-dependent acyltransferases"/>
    <property type="match status" value="2"/>
</dbReference>
<dbReference type="InterPro" id="IPR042099">
    <property type="entry name" value="ANL_N_sf"/>
</dbReference>
<dbReference type="InterPro" id="IPR036736">
    <property type="entry name" value="ACP-like_sf"/>
</dbReference>
<dbReference type="GO" id="GO:0003824">
    <property type="term" value="F:catalytic activity"/>
    <property type="evidence" value="ECO:0007669"/>
    <property type="project" value="InterPro"/>
</dbReference>
<dbReference type="Gene3D" id="3.30.300.30">
    <property type="match status" value="1"/>
</dbReference>
<evidence type="ECO:0000313" key="3">
    <source>
        <dbReference type="EMBL" id="VTQ93641.1"/>
    </source>
</evidence>
<dbReference type="SUPFAM" id="SSF47336">
    <property type="entry name" value="ACP-like"/>
    <property type="match status" value="1"/>
</dbReference>
<dbReference type="Gene3D" id="3.40.50.12780">
    <property type="entry name" value="N-terminal domain of ligase-like"/>
    <property type="match status" value="1"/>
</dbReference>
<protein>
    <submittedName>
        <fullName evidence="3">Amino acid adenylation protein</fullName>
    </submittedName>
</protein>
<evidence type="ECO:0000313" key="4">
    <source>
        <dbReference type="Proteomes" id="UP000308489"/>
    </source>
</evidence>
<dbReference type="GO" id="GO:0031177">
    <property type="term" value="F:phosphopantetheine binding"/>
    <property type="evidence" value="ECO:0007669"/>
    <property type="project" value="TreeGrafter"/>
</dbReference>
<dbReference type="InterPro" id="IPR009081">
    <property type="entry name" value="PP-bd_ACP"/>
</dbReference>